<dbReference type="RefSeq" id="XP_033653466.1">
    <property type="nucleotide sequence ID" value="XM_033799782.1"/>
</dbReference>
<evidence type="ECO:0000313" key="2">
    <source>
        <dbReference type="EMBL" id="KAF2275927.1"/>
    </source>
</evidence>
<evidence type="ECO:0008006" key="4">
    <source>
        <dbReference type="Google" id="ProtNLM"/>
    </source>
</evidence>
<sequence>MPTMIYLPLVLDLMALLHSATATSPLFAAYTDITECESKLNGYYSRQFGNSTSNNFCATGMDGDVVTGLEAWFDEYHVFGLQIYFPHNVTRIVGSQVGVSNTTALSHTQVSITQNDTIRHVTASVPPQAGSIQGIGVELSSGQMFLAGNTNNTGAMNPDTREYTGLAGISGRYGMNGIEQISYYLIESPANGTVDLVQYSKPQTQVMFSGQISRSHVQSYSKHQPLLFKMILSNAPVTTLAIITLLTPSLATNFSNDSAISLNNLPMSKCDQIAWSTAHFGESQGSPFCTHQLRHRAVIDSLKFWATDNEIWGMDMHFTNNAVMSVGDKNHTGAQEKRLYLSPGDTSIITLSSNQHREVNNMDNLKGLRIWLTASGDKSPSQTTNFTVGKFDAATAKNYSFMSYPRAVLVGVSGTVGGNGVEMVNWHLSTLISTEELVLPRVALVEDEK</sequence>
<keyword evidence="1" id="KW-0732">Signal</keyword>
<dbReference type="GeneID" id="54552957"/>
<evidence type="ECO:0000256" key="1">
    <source>
        <dbReference type="SAM" id="SignalP"/>
    </source>
</evidence>
<feature type="chain" id="PRO_5025630745" description="Jacalin-type lectin domain-containing protein" evidence="1">
    <location>
        <begin position="23"/>
        <end position="449"/>
    </location>
</feature>
<gene>
    <name evidence="2" type="ORF">EI97DRAFT_442901</name>
</gene>
<dbReference type="AlphaFoldDB" id="A0A6A6JHQ9"/>
<evidence type="ECO:0000313" key="3">
    <source>
        <dbReference type="Proteomes" id="UP000800097"/>
    </source>
</evidence>
<organism evidence="2 3">
    <name type="scientific">Westerdykella ornata</name>
    <dbReference type="NCBI Taxonomy" id="318751"/>
    <lineage>
        <taxon>Eukaryota</taxon>
        <taxon>Fungi</taxon>
        <taxon>Dikarya</taxon>
        <taxon>Ascomycota</taxon>
        <taxon>Pezizomycotina</taxon>
        <taxon>Dothideomycetes</taxon>
        <taxon>Pleosporomycetidae</taxon>
        <taxon>Pleosporales</taxon>
        <taxon>Sporormiaceae</taxon>
        <taxon>Westerdykella</taxon>
    </lineage>
</organism>
<reference evidence="2" key="1">
    <citation type="journal article" date="2020" name="Stud. Mycol.">
        <title>101 Dothideomycetes genomes: a test case for predicting lifestyles and emergence of pathogens.</title>
        <authorList>
            <person name="Haridas S."/>
            <person name="Albert R."/>
            <person name="Binder M."/>
            <person name="Bloem J."/>
            <person name="Labutti K."/>
            <person name="Salamov A."/>
            <person name="Andreopoulos B."/>
            <person name="Baker S."/>
            <person name="Barry K."/>
            <person name="Bills G."/>
            <person name="Bluhm B."/>
            <person name="Cannon C."/>
            <person name="Castanera R."/>
            <person name="Culley D."/>
            <person name="Daum C."/>
            <person name="Ezra D."/>
            <person name="Gonzalez J."/>
            <person name="Henrissat B."/>
            <person name="Kuo A."/>
            <person name="Liang C."/>
            <person name="Lipzen A."/>
            <person name="Lutzoni F."/>
            <person name="Magnuson J."/>
            <person name="Mondo S."/>
            <person name="Nolan M."/>
            <person name="Ohm R."/>
            <person name="Pangilinan J."/>
            <person name="Park H.-J."/>
            <person name="Ramirez L."/>
            <person name="Alfaro M."/>
            <person name="Sun H."/>
            <person name="Tritt A."/>
            <person name="Yoshinaga Y."/>
            <person name="Zwiers L.-H."/>
            <person name="Turgeon B."/>
            <person name="Goodwin S."/>
            <person name="Spatafora J."/>
            <person name="Crous P."/>
            <person name="Grigoriev I."/>
        </authorList>
    </citation>
    <scope>NUCLEOTIDE SEQUENCE</scope>
    <source>
        <strain evidence="2">CBS 379.55</strain>
    </source>
</reference>
<name>A0A6A6JHQ9_WESOR</name>
<dbReference type="Proteomes" id="UP000800097">
    <property type="component" value="Unassembled WGS sequence"/>
</dbReference>
<proteinExistence type="predicted"/>
<protein>
    <recommendedName>
        <fullName evidence="4">Jacalin-type lectin domain-containing protein</fullName>
    </recommendedName>
</protein>
<dbReference type="EMBL" id="ML986495">
    <property type="protein sequence ID" value="KAF2275927.1"/>
    <property type="molecule type" value="Genomic_DNA"/>
</dbReference>
<accession>A0A6A6JHQ9</accession>
<keyword evidence="3" id="KW-1185">Reference proteome</keyword>
<feature type="signal peptide" evidence="1">
    <location>
        <begin position="1"/>
        <end position="22"/>
    </location>
</feature>